<gene>
    <name evidence="1" type="ORF">Z043_118256</name>
</gene>
<protein>
    <submittedName>
        <fullName evidence="1">Uncharacterized protein</fullName>
    </submittedName>
</protein>
<accession>A0A0P7TZV8</accession>
<organism evidence="1 2">
    <name type="scientific">Scleropages formosus</name>
    <name type="common">Asian bonytongue</name>
    <name type="synonym">Osteoglossum formosum</name>
    <dbReference type="NCBI Taxonomy" id="113540"/>
    <lineage>
        <taxon>Eukaryota</taxon>
        <taxon>Metazoa</taxon>
        <taxon>Chordata</taxon>
        <taxon>Craniata</taxon>
        <taxon>Vertebrata</taxon>
        <taxon>Euteleostomi</taxon>
        <taxon>Actinopterygii</taxon>
        <taxon>Neopterygii</taxon>
        <taxon>Teleostei</taxon>
        <taxon>Osteoglossocephala</taxon>
        <taxon>Osteoglossomorpha</taxon>
        <taxon>Osteoglossiformes</taxon>
        <taxon>Osteoglossidae</taxon>
        <taxon>Scleropages</taxon>
    </lineage>
</organism>
<dbReference type="EMBL" id="JARO02007854">
    <property type="protein sequence ID" value="KPP63487.1"/>
    <property type="molecule type" value="Genomic_DNA"/>
</dbReference>
<dbReference type="AlphaFoldDB" id="A0A0P7TZV8"/>
<sequence length="100" mass="10891">MPEGQSYGEIIRTNGIEIASGAAGFLAVAQAQREKGFQSAAARSPVAPGALREEALQQFFRNLKFQFWASDEAVAGRPVASAVALPPVVAFMLNWYWKNY</sequence>
<evidence type="ECO:0000313" key="1">
    <source>
        <dbReference type="EMBL" id="KPP63487.1"/>
    </source>
</evidence>
<comment type="caution">
    <text evidence="1">The sequence shown here is derived from an EMBL/GenBank/DDBJ whole genome shotgun (WGS) entry which is preliminary data.</text>
</comment>
<reference evidence="1 2" key="1">
    <citation type="submission" date="2015-08" db="EMBL/GenBank/DDBJ databases">
        <title>The genome of the Asian arowana (Scleropages formosus).</title>
        <authorList>
            <person name="Tan M.H."/>
            <person name="Gan H.M."/>
            <person name="Croft L.J."/>
            <person name="Austin C.M."/>
        </authorList>
    </citation>
    <scope>NUCLEOTIDE SEQUENCE [LARGE SCALE GENOMIC DNA]</scope>
    <source>
        <strain evidence="1">Aro1</strain>
    </source>
</reference>
<name>A0A0P7TZV8_SCLFO</name>
<proteinExistence type="predicted"/>
<dbReference type="Proteomes" id="UP000034805">
    <property type="component" value="Unassembled WGS sequence"/>
</dbReference>
<evidence type="ECO:0000313" key="2">
    <source>
        <dbReference type="Proteomes" id="UP000034805"/>
    </source>
</evidence>